<keyword evidence="6 8" id="KW-1133">Transmembrane helix</keyword>
<dbReference type="NCBIfam" id="NF046083">
    <property type="entry name" value="exosort_XrtY"/>
    <property type="match status" value="1"/>
</dbReference>
<dbReference type="Proteomes" id="UP000566071">
    <property type="component" value="Unassembled WGS sequence"/>
</dbReference>
<evidence type="ECO:0000256" key="6">
    <source>
        <dbReference type="ARBA" id="ARBA00022989"/>
    </source>
</evidence>
<evidence type="ECO:0000256" key="7">
    <source>
        <dbReference type="ARBA" id="ARBA00023136"/>
    </source>
</evidence>
<evidence type="ECO:0000313" key="9">
    <source>
        <dbReference type="EMBL" id="NNU34839.1"/>
    </source>
</evidence>
<organism evidence="9 10">
    <name type="scientific">Mucilaginibacter humi</name>
    <dbReference type="NCBI Taxonomy" id="2732510"/>
    <lineage>
        <taxon>Bacteria</taxon>
        <taxon>Pseudomonadati</taxon>
        <taxon>Bacteroidota</taxon>
        <taxon>Sphingobacteriia</taxon>
        <taxon>Sphingobacteriales</taxon>
        <taxon>Sphingobacteriaceae</taxon>
        <taxon>Mucilaginibacter</taxon>
    </lineage>
</organism>
<feature type="transmembrane region" description="Helical" evidence="8">
    <location>
        <begin position="86"/>
        <end position="111"/>
    </location>
</feature>
<sequence length="181" mass="20832">MIPNKQNNPIKFAIWFIGLFLVFYYFNILFFGLTTPGGRYSPFLAEHLNYIKSLRWVLLQCSALVLRCFGFATITNNYELLVAGHGSIILVYSCLGLGVISFFSAFVLAYPKPRKEKIVFLLSGIFFIQFLNIVRLVVLALFWNKRAGAIIDHHTIFNIFIYIVISIGLYFWVKNDVAIKK</sequence>
<dbReference type="InterPro" id="IPR019127">
    <property type="entry name" value="Exosortase"/>
</dbReference>
<name>A0ABX1W3N3_9SPHI</name>
<evidence type="ECO:0000256" key="8">
    <source>
        <dbReference type="SAM" id="Phobius"/>
    </source>
</evidence>
<evidence type="ECO:0000313" key="10">
    <source>
        <dbReference type="Proteomes" id="UP000566071"/>
    </source>
</evidence>
<keyword evidence="7 8" id="KW-0472">Membrane</keyword>
<keyword evidence="10" id="KW-1185">Reference proteome</keyword>
<dbReference type="InterPro" id="IPR026392">
    <property type="entry name" value="Exo/Archaeosortase_dom"/>
</dbReference>
<keyword evidence="5" id="KW-0378">Hydrolase</keyword>
<evidence type="ECO:0000256" key="2">
    <source>
        <dbReference type="ARBA" id="ARBA00022475"/>
    </source>
</evidence>
<protein>
    <submittedName>
        <fullName evidence="9">Exosortase/archaeosortase family protein</fullName>
    </submittedName>
</protein>
<comment type="caution">
    <text evidence="9">The sequence shown here is derived from an EMBL/GenBank/DDBJ whole genome shotgun (WGS) entry which is preliminary data.</text>
</comment>
<evidence type="ECO:0000256" key="1">
    <source>
        <dbReference type="ARBA" id="ARBA00004651"/>
    </source>
</evidence>
<evidence type="ECO:0000256" key="4">
    <source>
        <dbReference type="ARBA" id="ARBA00022692"/>
    </source>
</evidence>
<keyword evidence="4 8" id="KW-0812">Transmembrane</keyword>
<dbReference type="NCBIfam" id="TIGR04178">
    <property type="entry name" value="exo_archaeo"/>
    <property type="match status" value="1"/>
</dbReference>
<dbReference type="EMBL" id="JABFCR010000073">
    <property type="protein sequence ID" value="NNU34839.1"/>
    <property type="molecule type" value="Genomic_DNA"/>
</dbReference>
<reference evidence="9 10" key="1">
    <citation type="submission" date="2020-05" db="EMBL/GenBank/DDBJ databases">
        <authorList>
            <person name="Khan S.A."/>
            <person name="Jeon C.O."/>
            <person name="Chun B.H."/>
        </authorList>
    </citation>
    <scope>NUCLEOTIDE SEQUENCE [LARGE SCALE GENOMIC DNA]</scope>
    <source>
        <strain evidence="9 10">S1162</strain>
    </source>
</reference>
<evidence type="ECO:0000256" key="3">
    <source>
        <dbReference type="ARBA" id="ARBA00022670"/>
    </source>
</evidence>
<evidence type="ECO:0000256" key="5">
    <source>
        <dbReference type="ARBA" id="ARBA00022801"/>
    </source>
</evidence>
<accession>A0ABX1W3N3</accession>
<dbReference type="Pfam" id="PF09721">
    <property type="entry name" value="Exosortase_EpsH"/>
    <property type="match status" value="1"/>
</dbReference>
<dbReference type="RefSeq" id="WP_175270505.1">
    <property type="nucleotide sequence ID" value="NZ_JABFCR010000073.1"/>
</dbReference>
<gene>
    <name evidence="9" type="ORF">HK413_13665</name>
</gene>
<keyword evidence="3" id="KW-0645">Protease</keyword>
<feature type="transmembrane region" description="Helical" evidence="8">
    <location>
        <begin position="118"/>
        <end position="143"/>
    </location>
</feature>
<feature type="transmembrane region" description="Helical" evidence="8">
    <location>
        <begin position="12"/>
        <end position="33"/>
    </location>
</feature>
<proteinExistence type="predicted"/>
<comment type="subcellular location">
    <subcellularLocation>
        <location evidence="1">Cell membrane</location>
        <topology evidence="1">Multi-pass membrane protein</topology>
    </subcellularLocation>
</comment>
<feature type="transmembrane region" description="Helical" evidence="8">
    <location>
        <begin position="155"/>
        <end position="173"/>
    </location>
</feature>
<keyword evidence="2" id="KW-1003">Cell membrane</keyword>